<reference evidence="1" key="1">
    <citation type="journal article" date="2019" name="Sci. Rep.">
        <title>Draft genome of Tanacetum cinerariifolium, the natural source of mosquito coil.</title>
        <authorList>
            <person name="Yamashiro T."/>
            <person name="Shiraishi A."/>
            <person name="Satake H."/>
            <person name="Nakayama K."/>
        </authorList>
    </citation>
    <scope>NUCLEOTIDE SEQUENCE</scope>
</reference>
<sequence>MFMVEDYHYRSRRRQSRCYGPHKTKMILLQSENCSKIIPCYGLCRLSRKHHSKQNQVQICVAVAVITEVASSPIFTQFFNQEATCVSCLSRLDMLGKLM</sequence>
<protein>
    <submittedName>
        <fullName evidence="1">Uncharacterized protein</fullName>
    </submittedName>
</protein>
<dbReference type="PIRSF" id="PIRSF017292">
    <property type="entry name" value="UCP017292_Znf_CHY"/>
    <property type="match status" value="1"/>
</dbReference>
<dbReference type="EMBL" id="BKCJ010000666">
    <property type="protein sequence ID" value="GEU35218.1"/>
    <property type="molecule type" value="Genomic_DNA"/>
</dbReference>
<comment type="caution">
    <text evidence="1">The sequence shown here is derived from an EMBL/GenBank/DDBJ whole genome shotgun (WGS) entry which is preliminary data.</text>
</comment>
<organism evidence="1">
    <name type="scientific">Tanacetum cinerariifolium</name>
    <name type="common">Dalmatian daisy</name>
    <name type="synonym">Chrysanthemum cinerariifolium</name>
    <dbReference type="NCBI Taxonomy" id="118510"/>
    <lineage>
        <taxon>Eukaryota</taxon>
        <taxon>Viridiplantae</taxon>
        <taxon>Streptophyta</taxon>
        <taxon>Embryophyta</taxon>
        <taxon>Tracheophyta</taxon>
        <taxon>Spermatophyta</taxon>
        <taxon>Magnoliopsida</taxon>
        <taxon>eudicotyledons</taxon>
        <taxon>Gunneridae</taxon>
        <taxon>Pentapetalae</taxon>
        <taxon>asterids</taxon>
        <taxon>campanulids</taxon>
        <taxon>Asterales</taxon>
        <taxon>Asteraceae</taxon>
        <taxon>Asteroideae</taxon>
        <taxon>Anthemideae</taxon>
        <taxon>Anthemidinae</taxon>
        <taxon>Tanacetum</taxon>
    </lineage>
</organism>
<accession>A0A6L2JDZ9</accession>
<name>A0A6L2JDZ9_TANCI</name>
<proteinExistence type="predicted"/>
<evidence type="ECO:0000313" key="1">
    <source>
        <dbReference type="EMBL" id="GEU35218.1"/>
    </source>
</evidence>
<gene>
    <name evidence="1" type="ORF">Tci_007196</name>
</gene>
<dbReference type="InterPro" id="IPR016694">
    <property type="entry name" value="UCP017292"/>
</dbReference>
<dbReference type="AlphaFoldDB" id="A0A6L2JDZ9"/>